<keyword evidence="1" id="KW-0472">Membrane</keyword>
<feature type="transmembrane region" description="Helical" evidence="1">
    <location>
        <begin position="28"/>
        <end position="47"/>
    </location>
</feature>
<accession>A0A1F5Z0B9</accession>
<dbReference type="AlphaFoldDB" id="A0A1F5Z0B9"/>
<comment type="caution">
    <text evidence="2">The sequence shown here is derived from an EMBL/GenBank/DDBJ whole genome shotgun (WGS) entry which is preliminary data.</text>
</comment>
<feature type="transmembrane region" description="Helical" evidence="1">
    <location>
        <begin position="205"/>
        <end position="230"/>
    </location>
</feature>
<keyword evidence="1" id="KW-0812">Transmembrane</keyword>
<keyword evidence="1" id="KW-1133">Transmembrane helix</keyword>
<sequence length="433" mass="49513">MSAIIPLVSFLLLTIAISFQNGSFTGNLSQIYLILISFILLSFNYFFIKQEQINGESRFFIILPVVIALFAVIPGGWWLNNPKIIGLIQILSSLLIIPAVFMVVNRKISGKNIGMFFSFFLMVALILRLLMITGSPAPGIDVFAILREAPLKFLQGLNPYNTLYTHVFPGITPDYYAYWPASFFLQLPFVKIFNDPRYLLLSADLLAAFLILVLGGKNRISLILSVLYLFRPASLSITEAAWLTPLDFFLIAALVYFIYKKKNPLMAGFFLGLLTSVQFFFGIMIFHLLKYFNWNKKLILSFIITTAIFVVPFFIIDPVRFWNQTVEVYFRNPPHPSILIHTSLNLNTLYFVFTGFDLPSLLLNAFILLFLILSIFKKTTPYRPLESFTLFLFSAFVFGRQAFINYYYLIASLILLDLAVNMSQENNKSVNED</sequence>
<feature type="transmembrane region" description="Helical" evidence="1">
    <location>
        <begin position="388"/>
        <end position="408"/>
    </location>
</feature>
<evidence type="ECO:0008006" key="4">
    <source>
        <dbReference type="Google" id="ProtNLM"/>
    </source>
</evidence>
<feature type="transmembrane region" description="Helical" evidence="1">
    <location>
        <begin position="116"/>
        <end position="134"/>
    </location>
</feature>
<dbReference type="EMBL" id="MFJF01000021">
    <property type="protein sequence ID" value="OGG05898.1"/>
    <property type="molecule type" value="Genomic_DNA"/>
</dbReference>
<feature type="transmembrane region" description="Helical" evidence="1">
    <location>
        <begin position="242"/>
        <end position="259"/>
    </location>
</feature>
<dbReference type="Proteomes" id="UP000177354">
    <property type="component" value="Unassembled WGS sequence"/>
</dbReference>
<organism evidence="2 3">
    <name type="scientific">Candidatus Gottesmanbacteria bacterium RIFCSPHIGHO2_01_FULL_40_15</name>
    <dbReference type="NCBI Taxonomy" id="1798376"/>
    <lineage>
        <taxon>Bacteria</taxon>
        <taxon>Candidatus Gottesmaniibacteriota</taxon>
    </lineage>
</organism>
<evidence type="ECO:0000256" key="1">
    <source>
        <dbReference type="SAM" id="Phobius"/>
    </source>
</evidence>
<feature type="transmembrane region" description="Helical" evidence="1">
    <location>
        <begin position="59"/>
        <end position="78"/>
    </location>
</feature>
<feature type="transmembrane region" description="Helical" evidence="1">
    <location>
        <begin position="84"/>
        <end position="104"/>
    </location>
</feature>
<feature type="transmembrane region" description="Helical" evidence="1">
    <location>
        <begin position="265"/>
        <end position="286"/>
    </location>
</feature>
<gene>
    <name evidence="2" type="ORF">A2777_04750</name>
</gene>
<protein>
    <recommendedName>
        <fullName evidence="4">Glycosyltransferase RgtA/B/C/D-like domain-containing protein</fullName>
    </recommendedName>
</protein>
<feature type="transmembrane region" description="Helical" evidence="1">
    <location>
        <begin position="298"/>
        <end position="316"/>
    </location>
</feature>
<proteinExistence type="predicted"/>
<reference evidence="2 3" key="1">
    <citation type="journal article" date="2016" name="Nat. Commun.">
        <title>Thousands of microbial genomes shed light on interconnected biogeochemical processes in an aquifer system.</title>
        <authorList>
            <person name="Anantharaman K."/>
            <person name="Brown C.T."/>
            <person name="Hug L.A."/>
            <person name="Sharon I."/>
            <person name="Castelle C.J."/>
            <person name="Probst A.J."/>
            <person name="Thomas B.C."/>
            <person name="Singh A."/>
            <person name="Wilkins M.J."/>
            <person name="Karaoz U."/>
            <person name="Brodie E.L."/>
            <person name="Williams K.H."/>
            <person name="Hubbard S.S."/>
            <person name="Banfield J.F."/>
        </authorList>
    </citation>
    <scope>NUCLEOTIDE SEQUENCE [LARGE SCALE GENOMIC DNA]</scope>
</reference>
<evidence type="ECO:0000313" key="2">
    <source>
        <dbReference type="EMBL" id="OGG05898.1"/>
    </source>
</evidence>
<feature type="transmembrane region" description="Helical" evidence="1">
    <location>
        <begin position="349"/>
        <end position="376"/>
    </location>
</feature>
<evidence type="ECO:0000313" key="3">
    <source>
        <dbReference type="Proteomes" id="UP000177354"/>
    </source>
</evidence>
<name>A0A1F5Z0B9_9BACT</name>